<dbReference type="Proteomes" id="UP000433050">
    <property type="component" value="Unassembled WGS sequence"/>
</dbReference>
<keyword evidence="2" id="KW-1185">Reference proteome</keyword>
<dbReference type="Pfam" id="PF04268">
    <property type="entry name" value="SoxG"/>
    <property type="match status" value="1"/>
</dbReference>
<dbReference type="Gene3D" id="3.30.70.1520">
    <property type="entry name" value="Heterotetrameric sarcosine oxidase"/>
    <property type="match status" value="1"/>
</dbReference>
<name>A0A5S9NAU8_9HYPH</name>
<dbReference type="AlphaFoldDB" id="A0A5S9NAU8"/>
<organism evidence="1 2">
    <name type="scientific">Starkeya nomas</name>
    <dbReference type="NCBI Taxonomy" id="2666134"/>
    <lineage>
        <taxon>Bacteria</taxon>
        <taxon>Pseudomonadati</taxon>
        <taxon>Pseudomonadota</taxon>
        <taxon>Alphaproteobacteria</taxon>
        <taxon>Hyphomicrobiales</taxon>
        <taxon>Xanthobacteraceae</taxon>
        <taxon>Starkeya</taxon>
    </lineage>
</organism>
<dbReference type="InterPro" id="IPR007375">
    <property type="entry name" value="SoxG"/>
</dbReference>
<protein>
    <recommendedName>
        <fullName evidence="3">Sarcosine oxidase subunit gamma</fullName>
    </recommendedName>
</protein>
<sequence length="212" mass="21933">MADRSSHDPLHDPLAGIAFDRVPPAGAYGAAGEPGVGVSTAEEPFIALAVARQGHAASVVERLRRALGVELADRPHAAIEGGTTVVGTAPGRFLVLSRSEPDLAGTLRAVLGTEAAVTEQGDGYVTFDLSGPRVPDLLAKGALVDLDPLVFRVGDAATTVIAHIGVTLWRTGETSYRLLVARSLEAAFTRFLIASGAEYGLRLENQGSGGRG</sequence>
<accession>A0A5S9NAU8</accession>
<dbReference type="Gene3D" id="3.30.1360.120">
    <property type="entry name" value="Probable tRNA modification gtpase trme, domain 1"/>
    <property type="match status" value="1"/>
</dbReference>
<dbReference type="RefSeq" id="WP_144343990.1">
    <property type="nucleotide sequence ID" value="NZ_CACSAS010000001.1"/>
</dbReference>
<dbReference type="SUPFAM" id="SSF103025">
    <property type="entry name" value="Folate-binding domain"/>
    <property type="match status" value="1"/>
</dbReference>
<reference evidence="1 2" key="1">
    <citation type="submission" date="2019-12" db="EMBL/GenBank/DDBJ databases">
        <authorList>
            <person name="Reyes-Prieto M."/>
        </authorList>
    </citation>
    <scope>NUCLEOTIDE SEQUENCE [LARGE SCALE GENOMIC DNA]</scope>
    <source>
        <strain evidence="1">HF14-78462</strain>
    </source>
</reference>
<evidence type="ECO:0000313" key="2">
    <source>
        <dbReference type="Proteomes" id="UP000433050"/>
    </source>
</evidence>
<evidence type="ECO:0008006" key="3">
    <source>
        <dbReference type="Google" id="ProtNLM"/>
    </source>
</evidence>
<dbReference type="EMBL" id="CACSAS010000001">
    <property type="protein sequence ID" value="CAA0087301.1"/>
    <property type="molecule type" value="Genomic_DNA"/>
</dbReference>
<dbReference type="InterPro" id="IPR027266">
    <property type="entry name" value="TrmE/GcvT-like"/>
</dbReference>
<proteinExistence type="predicted"/>
<gene>
    <name evidence="1" type="ORF">STARVERO_00436</name>
</gene>
<evidence type="ECO:0000313" key="1">
    <source>
        <dbReference type="EMBL" id="CAA0087301.1"/>
    </source>
</evidence>